<dbReference type="STRING" id="1122206.SAMN02745753_01634"/>
<dbReference type="Pfam" id="PF22615">
    <property type="entry name" value="IPMS_D2"/>
    <property type="match status" value="1"/>
</dbReference>
<dbReference type="Proteomes" id="UP000184517">
    <property type="component" value="Unassembled WGS sequence"/>
</dbReference>
<evidence type="ECO:0000256" key="3">
    <source>
        <dbReference type="ARBA" id="ARBA00009767"/>
    </source>
</evidence>
<dbReference type="EMBL" id="FQVF01000006">
    <property type="protein sequence ID" value="SHF26519.1"/>
    <property type="molecule type" value="Genomic_DNA"/>
</dbReference>
<keyword evidence="13" id="KW-1185">Reference proteome</keyword>
<dbReference type="SMART" id="SM00917">
    <property type="entry name" value="LeuA_dimer"/>
    <property type="match status" value="1"/>
</dbReference>
<dbReference type="Pfam" id="PF08502">
    <property type="entry name" value="LeuA_dimer"/>
    <property type="match status" value="1"/>
</dbReference>
<dbReference type="InterPro" id="IPR005668">
    <property type="entry name" value="IPM_Synthase"/>
</dbReference>
<dbReference type="InterPro" id="IPR000891">
    <property type="entry name" value="PYR_CT"/>
</dbReference>
<reference evidence="13" key="1">
    <citation type="submission" date="2016-11" db="EMBL/GenBank/DDBJ databases">
        <authorList>
            <person name="Varghese N."/>
            <person name="Submissions S."/>
        </authorList>
    </citation>
    <scope>NUCLEOTIDE SEQUENCE [LARGE SCALE GENOMIC DNA]</scope>
    <source>
        <strain evidence="13">DSM 16579</strain>
    </source>
</reference>
<evidence type="ECO:0000256" key="8">
    <source>
        <dbReference type="ARBA" id="ARBA00022723"/>
    </source>
</evidence>
<comment type="subcellular location">
    <subcellularLocation>
        <location evidence="10">Cytoplasm</location>
    </subcellularLocation>
</comment>
<evidence type="ECO:0000256" key="6">
    <source>
        <dbReference type="ARBA" id="ARBA00022605"/>
    </source>
</evidence>
<dbReference type="InterPro" id="IPR036230">
    <property type="entry name" value="LeuA_allosteric_dom_sf"/>
</dbReference>
<dbReference type="GO" id="GO:0005737">
    <property type="term" value="C:cytoplasm"/>
    <property type="evidence" value="ECO:0007669"/>
    <property type="project" value="UniProtKB-SubCell"/>
</dbReference>
<evidence type="ECO:0000256" key="9">
    <source>
        <dbReference type="ARBA" id="ARBA00023304"/>
    </source>
</evidence>
<feature type="binding site" evidence="10">
    <location>
        <position position="45"/>
    </location>
    <ligand>
        <name>Mg(2+)</name>
        <dbReference type="ChEBI" id="CHEBI:18420"/>
    </ligand>
</feature>
<feature type="domain" description="Pyruvate carboxyltransferase" evidence="11">
    <location>
        <begin position="36"/>
        <end position="310"/>
    </location>
</feature>
<dbReference type="Gene3D" id="3.30.160.270">
    <property type="match status" value="1"/>
</dbReference>
<keyword evidence="7 10" id="KW-0808">Transferase</keyword>
<keyword evidence="10" id="KW-0460">Magnesium</keyword>
<dbReference type="PANTHER" id="PTHR46911:SF1">
    <property type="entry name" value="2-ISOPROPYLMALATE SYNTHASE"/>
    <property type="match status" value="1"/>
</dbReference>
<sequence length="562" mass="62259">MTSFDRTAFDHKKYTPFKPVAIENRTWPDKSITKAPIWSSVDLRDGNQALVEPMTVEQKKQFFALLVDVGFKEIEVGFPAASQLDFDFVRWLIEEDQVPDDVYVQVLTQARPELIERTYESLKGAKKAIVHVYNSTSTTQREQVFRMDMEGIKQIAVNGAKCVKEHAAKHPETEWVFQYSPESFTGTEIDYAIEVVNAVTDVWQPTPDNKIIINLPATVEVSTPNRYADQIEYFCRNVKQRDSMIVSLHTHNDRGCGVAAAELGVMAGADRIEGTLLGNGERTGNMDVVTMAMNIYSQGIDPELALGDMDRIISVVQACTLLQVHPRHPYAGELVFTAFSGSHQDAIKKCLANQTDDKPWDVAYLPIDPRDVGRSYQEVIRVNSQSGKGGVAYTLEQEYGLALPRWLQVEFSPIVQRFAEKDGGVVDAESMKNLFESSFMTGTTPYKLGKYDLAKDDVDTVNAELISNSSSIKITGNGNGALSAFSEALGKHFNMRVDIIQYQEHALTVGSDSQAIAYVQANIDGDRYNGVAIDNDIVSASIQALLATVNQKITANQNSAVA</sequence>
<comment type="catalytic activity">
    <reaction evidence="1 10">
        <text>3-methyl-2-oxobutanoate + acetyl-CoA + H2O = (2S)-2-isopropylmalate + CoA + H(+)</text>
        <dbReference type="Rhea" id="RHEA:21524"/>
        <dbReference type="ChEBI" id="CHEBI:1178"/>
        <dbReference type="ChEBI" id="CHEBI:11851"/>
        <dbReference type="ChEBI" id="CHEBI:15377"/>
        <dbReference type="ChEBI" id="CHEBI:15378"/>
        <dbReference type="ChEBI" id="CHEBI:57287"/>
        <dbReference type="ChEBI" id="CHEBI:57288"/>
        <dbReference type="EC" id="2.3.3.13"/>
    </reaction>
</comment>
<comment type="pathway">
    <text evidence="2 10">Amino-acid biosynthesis; L-leucine biosynthesis; L-leucine from 3-methyl-2-oxobutanoate: step 1/4.</text>
</comment>
<gene>
    <name evidence="10" type="primary">leuA</name>
    <name evidence="12" type="ORF">SAMN02745753_01634</name>
</gene>
<feature type="region of interest" description="Regulatory domain" evidence="10">
    <location>
        <begin position="442"/>
        <end position="562"/>
    </location>
</feature>
<comment type="cofactor">
    <cofactor evidence="10">
        <name>Mg(2+)</name>
        <dbReference type="ChEBI" id="CHEBI:18420"/>
    </cofactor>
</comment>
<dbReference type="PANTHER" id="PTHR46911">
    <property type="match status" value="1"/>
</dbReference>
<dbReference type="NCBIfam" id="TIGR00970">
    <property type="entry name" value="leuA_yeast"/>
    <property type="match status" value="1"/>
</dbReference>
<dbReference type="EC" id="2.3.3.13" evidence="4 10"/>
<evidence type="ECO:0000256" key="1">
    <source>
        <dbReference type="ARBA" id="ARBA00000064"/>
    </source>
</evidence>
<dbReference type="GO" id="GO:0003985">
    <property type="term" value="F:acetyl-CoA C-acetyltransferase activity"/>
    <property type="evidence" value="ECO:0007669"/>
    <property type="project" value="UniProtKB-UniRule"/>
</dbReference>
<evidence type="ECO:0000256" key="4">
    <source>
        <dbReference type="ARBA" id="ARBA00012973"/>
    </source>
</evidence>
<dbReference type="OrthoDB" id="9803573at2"/>
<dbReference type="SUPFAM" id="SSF51569">
    <property type="entry name" value="Aldolase"/>
    <property type="match status" value="1"/>
</dbReference>
<name>A0A1M5A8E0_9GAMM</name>
<keyword evidence="8 10" id="KW-0479">Metal-binding</keyword>
<evidence type="ECO:0000256" key="7">
    <source>
        <dbReference type="ARBA" id="ARBA00022679"/>
    </source>
</evidence>
<dbReference type="GO" id="GO:0000287">
    <property type="term" value="F:magnesium ion binding"/>
    <property type="evidence" value="ECO:0007669"/>
    <property type="project" value="UniProtKB-UniRule"/>
</dbReference>
<comment type="subunit">
    <text evidence="10">Homodimer.</text>
</comment>
<keyword evidence="9 10" id="KW-0100">Branched-chain amino acid biosynthesis</keyword>
<dbReference type="Pfam" id="PF00682">
    <property type="entry name" value="HMGL-like"/>
    <property type="match status" value="1"/>
</dbReference>
<evidence type="ECO:0000256" key="5">
    <source>
        <dbReference type="ARBA" id="ARBA00022430"/>
    </source>
</evidence>
<dbReference type="InterPro" id="IPR039371">
    <property type="entry name" value="LeuA_N_DRE-TIM"/>
</dbReference>
<dbReference type="InterPro" id="IPR054692">
    <property type="entry name" value="LeuA-like_post-cat"/>
</dbReference>
<dbReference type="PROSITE" id="PS00816">
    <property type="entry name" value="AIPM_HOMOCIT_SYNTH_2"/>
    <property type="match status" value="1"/>
</dbReference>
<dbReference type="InterPro" id="IPR013709">
    <property type="entry name" value="2-isopropylmalate_synth_dimer"/>
</dbReference>
<dbReference type="SUPFAM" id="SSF89000">
    <property type="entry name" value="post-HMGL domain-like"/>
    <property type="match status" value="1"/>
</dbReference>
<evidence type="ECO:0000313" key="12">
    <source>
        <dbReference type="EMBL" id="SHF26519.1"/>
    </source>
</evidence>
<evidence type="ECO:0000256" key="10">
    <source>
        <dbReference type="HAMAP-Rule" id="MF_00572"/>
    </source>
</evidence>
<comment type="similarity">
    <text evidence="3 10">Belongs to the alpha-IPM synthase/homocitrate synthase family. LeuA type 2 subfamily.</text>
</comment>
<dbReference type="InterPro" id="IPR002034">
    <property type="entry name" value="AIPM/Hcit_synth_CS"/>
</dbReference>
<dbReference type="PROSITE" id="PS50991">
    <property type="entry name" value="PYR_CT"/>
    <property type="match status" value="1"/>
</dbReference>
<feature type="binding site" evidence="10">
    <location>
        <position position="285"/>
    </location>
    <ligand>
        <name>Mg(2+)</name>
        <dbReference type="ChEBI" id="CHEBI:18420"/>
    </ligand>
</feature>
<protein>
    <recommendedName>
        <fullName evidence="4 10">2-isopropylmalate synthase</fullName>
        <ecNumber evidence="4 10">2.3.3.13</ecNumber>
    </recommendedName>
    <alternativeName>
        <fullName evidence="10">Alpha-IPM synthase</fullName>
    </alternativeName>
    <alternativeName>
        <fullName evidence="10">Alpha-isopropylmalate synthase</fullName>
    </alternativeName>
</protein>
<organism evidence="12 13">
    <name type="scientific">Marinomonas polaris DSM 16579</name>
    <dbReference type="NCBI Taxonomy" id="1122206"/>
    <lineage>
        <taxon>Bacteria</taxon>
        <taxon>Pseudomonadati</taxon>
        <taxon>Pseudomonadota</taxon>
        <taxon>Gammaproteobacteria</taxon>
        <taxon>Oceanospirillales</taxon>
        <taxon>Oceanospirillaceae</taxon>
        <taxon>Marinomonas</taxon>
    </lineage>
</organism>
<accession>A0A1M5A8E0</accession>
<dbReference type="RefSeq" id="WP_072839220.1">
    <property type="nucleotide sequence ID" value="NZ_FQVF01000006.1"/>
</dbReference>
<dbReference type="GO" id="GO:0003852">
    <property type="term" value="F:2-isopropylmalate synthase activity"/>
    <property type="evidence" value="ECO:0007669"/>
    <property type="project" value="UniProtKB-UniRule"/>
</dbReference>
<dbReference type="Gene3D" id="3.20.20.70">
    <property type="entry name" value="Aldolase class I"/>
    <property type="match status" value="1"/>
</dbReference>
<dbReference type="GO" id="GO:0009098">
    <property type="term" value="P:L-leucine biosynthetic process"/>
    <property type="evidence" value="ECO:0007669"/>
    <property type="project" value="UniProtKB-UniRule"/>
</dbReference>
<comment type="function">
    <text evidence="10">Catalyzes the condensation of the acetyl group of acetyl-CoA with 3-methyl-2-oxobutanoate (2-ketoisovalerate) to form 3-carboxy-3-hydroxy-4-methylpentanoate (2-isopropylmalate).</text>
</comment>
<keyword evidence="5 10" id="KW-0432">Leucine biosynthesis</keyword>
<evidence type="ECO:0000256" key="2">
    <source>
        <dbReference type="ARBA" id="ARBA00004689"/>
    </source>
</evidence>
<keyword evidence="6 10" id="KW-0028">Amino-acid biosynthesis</keyword>
<feature type="binding site" evidence="10">
    <location>
        <position position="251"/>
    </location>
    <ligand>
        <name>Mg(2+)</name>
        <dbReference type="ChEBI" id="CHEBI:18420"/>
    </ligand>
</feature>
<dbReference type="HAMAP" id="MF_00572">
    <property type="entry name" value="LeuA_type2"/>
    <property type="match status" value="1"/>
</dbReference>
<dbReference type="NCBIfam" id="NF002991">
    <property type="entry name" value="PRK03739.1"/>
    <property type="match status" value="1"/>
</dbReference>
<dbReference type="PROSITE" id="PS00815">
    <property type="entry name" value="AIPM_HOMOCIT_SYNTH_1"/>
    <property type="match status" value="1"/>
</dbReference>
<dbReference type="AlphaFoldDB" id="A0A1M5A8E0"/>
<evidence type="ECO:0000313" key="13">
    <source>
        <dbReference type="Proteomes" id="UP000184517"/>
    </source>
</evidence>
<keyword evidence="10" id="KW-0963">Cytoplasm</keyword>
<dbReference type="InterPro" id="IPR013785">
    <property type="entry name" value="Aldolase_TIM"/>
</dbReference>
<evidence type="ECO:0000259" key="11">
    <source>
        <dbReference type="PROSITE" id="PS50991"/>
    </source>
</evidence>
<dbReference type="UniPathway" id="UPA00048">
    <property type="reaction ID" value="UER00070"/>
</dbReference>
<feature type="binding site" evidence="10">
    <location>
        <position position="249"/>
    </location>
    <ligand>
        <name>Mg(2+)</name>
        <dbReference type="ChEBI" id="CHEBI:18420"/>
    </ligand>
</feature>
<dbReference type="SUPFAM" id="SSF110921">
    <property type="entry name" value="2-isopropylmalate synthase LeuA, allosteric (dimerisation) domain"/>
    <property type="match status" value="1"/>
</dbReference>
<proteinExistence type="inferred from homology"/>
<dbReference type="CDD" id="cd07942">
    <property type="entry name" value="DRE_TIM_LeuA"/>
    <property type="match status" value="1"/>
</dbReference>